<accession>A0A1X2HZP1</accession>
<dbReference type="EMBL" id="MCGE01000041">
    <property type="protein sequence ID" value="ORZ06070.1"/>
    <property type="molecule type" value="Genomic_DNA"/>
</dbReference>
<evidence type="ECO:0000313" key="5">
    <source>
        <dbReference type="EMBL" id="ORZ06070.1"/>
    </source>
</evidence>
<dbReference type="PANTHER" id="PTHR46093">
    <property type="entry name" value="ACYL-COA-BINDING DOMAIN-CONTAINING PROTEIN 5"/>
    <property type="match status" value="1"/>
</dbReference>
<keyword evidence="6" id="KW-1185">Reference proteome</keyword>
<comment type="caution">
    <text evidence="5">The sequence shown here is derived from an EMBL/GenBank/DDBJ whole genome shotgun (WGS) entry which is preliminary data.</text>
</comment>
<feature type="region of interest" description="Disordered" evidence="3">
    <location>
        <begin position="358"/>
        <end position="382"/>
    </location>
</feature>
<evidence type="ECO:0000256" key="4">
    <source>
        <dbReference type="SAM" id="Phobius"/>
    </source>
</evidence>
<dbReference type="InterPro" id="IPR015915">
    <property type="entry name" value="Kelch-typ_b-propeller"/>
</dbReference>
<feature type="transmembrane region" description="Helical" evidence="4">
    <location>
        <begin position="323"/>
        <end position="348"/>
    </location>
</feature>
<keyword evidence="1" id="KW-0880">Kelch repeat</keyword>
<dbReference type="Pfam" id="PF24681">
    <property type="entry name" value="Kelch_KLHDC2_KLHL20_DRC7"/>
    <property type="match status" value="1"/>
</dbReference>
<evidence type="ECO:0000256" key="3">
    <source>
        <dbReference type="SAM" id="MobiDB-lite"/>
    </source>
</evidence>
<evidence type="ECO:0008006" key="7">
    <source>
        <dbReference type="Google" id="ProtNLM"/>
    </source>
</evidence>
<evidence type="ECO:0000256" key="2">
    <source>
        <dbReference type="ARBA" id="ARBA00022737"/>
    </source>
</evidence>
<dbReference type="OrthoDB" id="432528at2759"/>
<organism evidence="5 6">
    <name type="scientific">Absidia repens</name>
    <dbReference type="NCBI Taxonomy" id="90262"/>
    <lineage>
        <taxon>Eukaryota</taxon>
        <taxon>Fungi</taxon>
        <taxon>Fungi incertae sedis</taxon>
        <taxon>Mucoromycota</taxon>
        <taxon>Mucoromycotina</taxon>
        <taxon>Mucoromycetes</taxon>
        <taxon>Mucorales</taxon>
        <taxon>Cunninghamellaceae</taxon>
        <taxon>Absidia</taxon>
    </lineage>
</organism>
<dbReference type="AlphaFoldDB" id="A0A1X2HZP1"/>
<protein>
    <recommendedName>
        <fullName evidence="7">Galactose oxidase</fullName>
    </recommendedName>
</protein>
<feature type="compositionally biased region" description="Basic and acidic residues" evidence="3">
    <location>
        <begin position="410"/>
        <end position="429"/>
    </location>
</feature>
<dbReference type="STRING" id="90262.A0A1X2HZP1"/>
<dbReference type="Proteomes" id="UP000193560">
    <property type="component" value="Unassembled WGS sequence"/>
</dbReference>
<dbReference type="SUPFAM" id="SSF117281">
    <property type="entry name" value="Kelch motif"/>
    <property type="match status" value="1"/>
</dbReference>
<keyword evidence="4" id="KW-0472">Membrane</keyword>
<dbReference type="Gene3D" id="2.120.10.80">
    <property type="entry name" value="Kelch-type beta propeller"/>
    <property type="match status" value="1"/>
</dbReference>
<keyword evidence="4" id="KW-0812">Transmembrane</keyword>
<reference evidence="5 6" key="1">
    <citation type="submission" date="2016-07" db="EMBL/GenBank/DDBJ databases">
        <title>Pervasive Adenine N6-methylation of Active Genes in Fungi.</title>
        <authorList>
            <consortium name="DOE Joint Genome Institute"/>
            <person name="Mondo S.J."/>
            <person name="Dannebaum R.O."/>
            <person name="Kuo R.C."/>
            <person name="Labutti K."/>
            <person name="Haridas S."/>
            <person name="Kuo A."/>
            <person name="Salamov A."/>
            <person name="Ahrendt S.R."/>
            <person name="Lipzen A."/>
            <person name="Sullivan W."/>
            <person name="Andreopoulos W.B."/>
            <person name="Clum A."/>
            <person name="Lindquist E."/>
            <person name="Daum C."/>
            <person name="Ramamoorthy G.K."/>
            <person name="Gryganskyi A."/>
            <person name="Culley D."/>
            <person name="Magnuson J.K."/>
            <person name="James T.Y."/>
            <person name="O'Malley M.A."/>
            <person name="Stajich J.E."/>
            <person name="Spatafora J.W."/>
            <person name="Visel A."/>
            <person name="Grigoriev I.V."/>
        </authorList>
    </citation>
    <scope>NUCLEOTIDE SEQUENCE [LARGE SCALE GENOMIC DNA]</scope>
    <source>
        <strain evidence="5 6">NRRL 1336</strain>
    </source>
</reference>
<keyword evidence="4" id="KW-1133">Transmembrane helix</keyword>
<dbReference type="PANTHER" id="PTHR46093:SF18">
    <property type="entry name" value="FIBRONECTIN TYPE-III DOMAIN-CONTAINING PROTEIN"/>
    <property type="match status" value="1"/>
</dbReference>
<feature type="region of interest" description="Disordered" evidence="3">
    <location>
        <begin position="398"/>
        <end position="429"/>
    </location>
</feature>
<feature type="compositionally biased region" description="Low complexity" evidence="3">
    <location>
        <begin position="358"/>
        <end position="374"/>
    </location>
</feature>
<gene>
    <name evidence="5" type="ORF">BCR42DRAFT_456625</name>
</gene>
<keyword evidence="2" id="KW-0677">Repeat</keyword>
<sequence>MEYSFNQRHIKSTTSKKTTYSYIGLSRSSLDMGWSQRLKTTLFSDSSTYQSSGETAYYNLWTVLDTNTWAYSTPSIRNSNSSPAPRIDHTATLITNEEILIMGGLIFSKNVTDPSGSQTLLPVSMNQIILYNTATGKWKNYTAGGNIPAPRRGHSAALHRDFGGIIVFGGGTHDGDQVLLNDVFVLQLENLEWNSPSITGAPPKPRKYHQANLMDNLMLVTFGMENEETGYNDVRILDTGRWEWISSYSPNAAWLSGNITSTSGVVRNSTGNYGNPYTGLPKDPKGSPYTWEDPNSSSHGDSTGSGSTRTQTNPNESKIKAGVVAGVISGAVVVLGGGIFLILSRALYRQRRLRRQQQKQLQPQQKQQQQLKQQSFTQEKYQKHNDAISLSDLGDMYMIKPDNRSSYAHAYDDGEQHKPNEHDHTTNPT</sequence>
<proteinExistence type="predicted"/>
<feature type="compositionally biased region" description="Low complexity" evidence="3">
    <location>
        <begin position="296"/>
        <end position="310"/>
    </location>
</feature>
<name>A0A1X2HZP1_9FUNG</name>
<evidence type="ECO:0000256" key="1">
    <source>
        <dbReference type="ARBA" id="ARBA00022441"/>
    </source>
</evidence>
<evidence type="ECO:0000313" key="6">
    <source>
        <dbReference type="Proteomes" id="UP000193560"/>
    </source>
</evidence>
<feature type="region of interest" description="Disordered" evidence="3">
    <location>
        <begin position="273"/>
        <end position="315"/>
    </location>
</feature>